<reference evidence="10" key="1">
    <citation type="submission" date="2013-07" db="EMBL/GenBank/DDBJ databases">
        <authorList>
            <person name="McIlroy S."/>
        </authorList>
    </citation>
    <scope>NUCLEOTIDE SEQUENCE [LARGE SCALE GENOMIC DNA]</scope>
    <source>
        <strain evidence="10">Run_A_D11</strain>
    </source>
</reference>
<evidence type="ECO:0000256" key="7">
    <source>
        <dbReference type="ARBA" id="ARBA00023137"/>
    </source>
</evidence>
<evidence type="ECO:0000256" key="2">
    <source>
        <dbReference type="ARBA" id="ARBA00011903"/>
    </source>
</evidence>
<name>W6M512_9GAMM</name>
<dbReference type="Proteomes" id="UP000035760">
    <property type="component" value="Unassembled WGS sequence"/>
</dbReference>
<dbReference type="NCBIfam" id="TIGR03018">
    <property type="entry name" value="pepcterm_TyrKin"/>
    <property type="match status" value="1"/>
</dbReference>
<evidence type="ECO:0000256" key="8">
    <source>
        <dbReference type="ARBA" id="ARBA00051245"/>
    </source>
</evidence>
<keyword evidence="3" id="KW-0808">Transferase</keyword>
<reference evidence="10" key="2">
    <citation type="submission" date="2014-03" db="EMBL/GenBank/DDBJ databases">
        <title>Candidatus Competibacter-lineage genomes retrieved from metagenomes reveal functional metabolic diversity.</title>
        <authorList>
            <person name="McIlroy S.J."/>
            <person name="Albertsen M."/>
            <person name="Andresen E.K."/>
            <person name="Saunders A.M."/>
            <person name="Kristiansen R."/>
            <person name="Stokholm-Bjerregaard M."/>
            <person name="Nielsen K.L."/>
            <person name="Nielsen P.H."/>
        </authorList>
    </citation>
    <scope>NUCLEOTIDE SEQUENCE</scope>
    <source>
        <strain evidence="10">Run_A_D11</strain>
    </source>
</reference>
<accession>W6M512</accession>
<dbReference type="STRING" id="1400863.BN873_20038"/>
<dbReference type="EC" id="2.7.10.2" evidence="2"/>
<protein>
    <recommendedName>
        <fullName evidence="2">non-specific protein-tyrosine kinase</fullName>
        <ecNumber evidence="2">2.7.10.2</ecNumber>
    </recommendedName>
</protein>
<evidence type="ECO:0000259" key="9">
    <source>
        <dbReference type="Pfam" id="PF13614"/>
    </source>
</evidence>
<evidence type="ECO:0000256" key="5">
    <source>
        <dbReference type="ARBA" id="ARBA00022777"/>
    </source>
</evidence>
<evidence type="ECO:0000256" key="3">
    <source>
        <dbReference type="ARBA" id="ARBA00022679"/>
    </source>
</evidence>
<organism evidence="10 11">
    <name type="scientific">Candidatus Competibacter denitrificans Run_A_D11</name>
    <dbReference type="NCBI Taxonomy" id="1400863"/>
    <lineage>
        <taxon>Bacteria</taxon>
        <taxon>Pseudomonadati</taxon>
        <taxon>Pseudomonadota</taxon>
        <taxon>Gammaproteobacteria</taxon>
        <taxon>Candidatus Competibacteraceae</taxon>
        <taxon>Candidatus Competibacter</taxon>
    </lineage>
</organism>
<gene>
    <name evidence="10" type="ORF">BN873_20038</name>
</gene>
<keyword evidence="4" id="KW-0547">Nucleotide-binding</keyword>
<proteinExistence type="inferred from homology"/>
<evidence type="ECO:0000256" key="6">
    <source>
        <dbReference type="ARBA" id="ARBA00022840"/>
    </source>
</evidence>
<keyword evidence="7" id="KW-0829">Tyrosine-protein kinase</keyword>
<evidence type="ECO:0000256" key="1">
    <source>
        <dbReference type="ARBA" id="ARBA00007316"/>
    </source>
</evidence>
<dbReference type="InterPro" id="IPR005702">
    <property type="entry name" value="Wzc-like_C"/>
</dbReference>
<dbReference type="Pfam" id="PF13614">
    <property type="entry name" value="AAA_31"/>
    <property type="match status" value="1"/>
</dbReference>
<evidence type="ECO:0000313" key="10">
    <source>
        <dbReference type="EMBL" id="CDI01714.1"/>
    </source>
</evidence>
<dbReference type="CDD" id="cd05387">
    <property type="entry name" value="BY-kinase"/>
    <property type="match status" value="1"/>
</dbReference>
<dbReference type="OrthoDB" id="9775724at2"/>
<dbReference type="GO" id="GO:0005886">
    <property type="term" value="C:plasma membrane"/>
    <property type="evidence" value="ECO:0007669"/>
    <property type="project" value="TreeGrafter"/>
</dbReference>
<keyword evidence="11" id="KW-1185">Reference proteome</keyword>
<feature type="domain" description="AAA" evidence="9">
    <location>
        <begin position="113"/>
        <end position="256"/>
    </location>
</feature>
<dbReference type="GO" id="GO:0004713">
    <property type="term" value="F:protein tyrosine kinase activity"/>
    <property type="evidence" value="ECO:0007669"/>
    <property type="project" value="TreeGrafter"/>
</dbReference>
<comment type="catalytic activity">
    <reaction evidence="8">
        <text>L-tyrosyl-[protein] + ATP = O-phospho-L-tyrosyl-[protein] + ADP + H(+)</text>
        <dbReference type="Rhea" id="RHEA:10596"/>
        <dbReference type="Rhea" id="RHEA-COMP:10136"/>
        <dbReference type="Rhea" id="RHEA-COMP:20101"/>
        <dbReference type="ChEBI" id="CHEBI:15378"/>
        <dbReference type="ChEBI" id="CHEBI:30616"/>
        <dbReference type="ChEBI" id="CHEBI:46858"/>
        <dbReference type="ChEBI" id="CHEBI:61978"/>
        <dbReference type="ChEBI" id="CHEBI:456216"/>
        <dbReference type="EC" id="2.7.10.2"/>
    </reaction>
</comment>
<comment type="caution">
    <text evidence="10">The sequence shown here is derived from an EMBL/GenBank/DDBJ whole genome shotgun (WGS) entry which is preliminary data.</text>
</comment>
<comment type="similarity">
    <text evidence="1">Belongs to the CpsD/CapB family.</text>
</comment>
<dbReference type="Gene3D" id="3.40.50.300">
    <property type="entry name" value="P-loop containing nucleotide triphosphate hydrolases"/>
    <property type="match status" value="1"/>
</dbReference>
<dbReference type="InterPro" id="IPR025669">
    <property type="entry name" value="AAA_dom"/>
</dbReference>
<keyword evidence="6" id="KW-0067">ATP-binding</keyword>
<keyword evidence="5" id="KW-0418">Kinase</keyword>
<dbReference type="EMBL" id="CBTJ020000025">
    <property type="protein sequence ID" value="CDI01714.1"/>
    <property type="molecule type" value="Genomic_DNA"/>
</dbReference>
<dbReference type="PANTHER" id="PTHR32309">
    <property type="entry name" value="TYROSINE-PROTEIN KINASE"/>
    <property type="match status" value="1"/>
</dbReference>
<evidence type="ECO:0000256" key="4">
    <source>
        <dbReference type="ARBA" id="ARBA00022741"/>
    </source>
</evidence>
<dbReference type="RefSeq" id="WP_053085237.1">
    <property type="nucleotide sequence ID" value="NZ_CBTJ020000025.1"/>
</dbReference>
<dbReference type="AlphaFoldDB" id="W6M512"/>
<dbReference type="InterPro" id="IPR027417">
    <property type="entry name" value="P-loop_NTPase"/>
</dbReference>
<dbReference type="InterPro" id="IPR050445">
    <property type="entry name" value="Bact_polysacc_biosynth/exp"/>
</dbReference>
<sequence length="315" mass="34231">MDSIEKAMFGRSVSAVTRPPAVIPPVPQSREDVIERAVNLPSSAPITSPNLPEAHRRTRRSVTLDMERIRASGLLVPDSQRSRIKEEYRQIKRPLLMNVDGKGAAKVDHPNLIGVTSARAGEGKTFTACNLALSIASERNRTVLLVDADILRPAVAKMLGFEGDQGLVDFLADDQMELADVLVSTNMSSLTVLPAGSKHHLSAELLAGDNMRRLTAEMSQRYPDRIVIFDAPPLLATTEARILASLMGQVVMVVEAERTLRAHVKEALSLLNPNQMSGFVLNKSRDLITSGYYGKDYDGHDGQEFGTLPPAGSIG</sequence>
<evidence type="ECO:0000313" key="11">
    <source>
        <dbReference type="Proteomes" id="UP000035760"/>
    </source>
</evidence>
<dbReference type="SUPFAM" id="SSF52540">
    <property type="entry name" value="P-loop containing nucleoside triphosphate hydrolases"/>
    <property type="match status" value="1"/>
</dbReference>
<dbReference type="PANTHER" id="PTHR32309:SF13">
    <property type="entry name" value="FERRIC ENTEROBACTIN TRANSPORT PROTEIN FEPE"/>
    <property type="match status" value="1"/>
</dbReference>